<reference evidence="2 3" key="1">
    <citation type="journal article" date="2014" name="Antonie Van Leeuwenhoek">
        <title>Hyphomonas beringensis sp. nov. and Hyphomonas chukchiensis sp. nov., isolated from surface seawater of the Bering Sea and Chukchi Sea.</title>
        <authorList>
            <person name="Li C."/>
            <person name="Lai Q."/>
            <person name="Li G."/>
            <person name="Dong C."/>
            <person name="Wang J."/>
            <person name="Liao Y."/>
            <person name="Shao Z."/>
        </authorList>
    </citation>
    <scope>NUCLEOTIDE SEQUENCE [LARGE SCALE GENOMIC DNA]</scope>
    <source>
        <strain evidence="2 3">22II1-22F38</strain>
    </source>
</reference>
<gene>
    <name evidence="2" type="ORF">HY36_02595</name>
</gene>
<protein>
    <submittedName>
        <fullName evidence="2">Uncharacterized protein</fullName>
    </submittedName>
</protein>
<evidence type="ECO:0000313" key="2">
    <source>
        <dbReference type="EMBL" id="KCZ65292.1"/>
    </source>
</evidence>
<keyword evidence="3" id="KW-1185">Reference proteome</keyword>
<accession>A0A059ECM5</accession>
<dbReference type="STRING" id="1280948.HY36_02595"/>
<dbReference type="RefSeq" id="WP_155841642.1">
    <property type="nucleotide sequence ID" value="NZ_CAXEMP010000188.1"/>
</dbReference>
<evidence type="ECO:0000313" key="3">
    <source>
        <dbReference type="Proteomes" id="UP000024547"/>
    </source>
</evidence>
<dbReference type="PATRIC" id="fig|1280948.3.peg.514"/>
<dbReference type="Proteomes" id="UP000024547">
    <property type="component" value="Unassembled WGS sequence"/>
</dbReference>
<dbReference type="eggNOG" id="COG1555">
    <property type="taxonomic scope" value="Bacteria"/>
</dbReference>
<keyword evidence="1" id="KW-0732">Signal</keyword>
<feature type="chain" id="PRO_5001571851" evidence="1">
    <location>
        <begin position="20"/>
        <end position="250"/>
    </location>
</feature>
<dbReference type="PROSITE" id="PS51257">
    <property type="entry name" value="PROKAR_LIPOPROTEIN"/>
    <property type="match status" value="1"/>
</dbReference>
<dbReference type="AlphaFoldDB" id="A0A059ECM5"/>
<dbReference type="EMBL" id="AWFH01000001">
    <property type="protein sequence ID" value="KCZ65292.1"/>
    <property type="molecule type" value="Genomic_DNA"/>
</dbReference>
<proteinExistence type="predicted"/>
<sequence length="250" mass="26516">MPMFNLRLAIAPLILSGLAACDALDPPPPQTQKMPSAETKAPVVTDRPLGLDEIRTPAGIRVLPAEKRVLVLSGHVAAGAALYRAGDREAATSHFGRLTTDGSATERAGFEAFGFEPAAFDDFPTDPTGETETSADPSEAEAHILDVIAETGTRPLDQILFLLEQCSDSYAAGVLDAAIERPLAYQASYGYAVIARDIARQIEDGDDLLLELEILVRMWPDEGPVDADAVAPEPAIGTQIARARLAASIL</sequence>
<name>A0A059ECM5_9PROT</name>
<organism evidence="2 3">
    <name type="scientific">Hyphomonas atlantica</name>
    <dbReference type="NCBI Taxonomy" id="1280948"/>
    <lineage>
        <taxon>Bacteria</taxon>
        <taxon>Pseudomonadati</taxon>
        <taxon>Pseudomonadota</taxon>
        <taxon>Alphaproteobacteria</taxon>
        <taxon>Hyphomonadales</taxon>
        <taxon>Hyphomonadaceae</taxon>
        <taxon>Hyphomonas</taxon>
    </lineage>
</organism>
<feature type="signal peptide" evidence="1">
    <location>
        <begin position="1"/>
        <end position="19"/>
    </location>
</feature>
<comment type="caution">
    <text evidence="2">The sequence shown here is derived from an EMBL/GenBank/DDBJ whole genome shotgun (WGS) entry which is preliminary data.</text>
</comment>
<evidence type="ECO:0000256" key="1">
    <source>
        <dbReference type="SAM" id="SignalP"/>
    </source>
</evidence>